<dbReference type="GO" id="GO:0015074">
    <property type="term" value="P:DNA integration"/>
    <property type="evidence" value="ECO:0007669"/>
    <property type="project" value="InterPro"/>
</dbReference>
<dbReference type="Pfam" id="PF00078">
    <property type="entry name" value="RVT_1"/>
    <property type="match status" value="1"/>
</dbReference>
<dbReference type="EMBL" id="CAJNOJ010000124">
    <property type="protein sequence ID" value="CAF1158517.1"/>
    <property type="molecule type" value="Genomic_DNA"/>
</dbReference>
<dbReference type="PANTHER" id="PTHR37984:SF5">
    <property type="entry name" value="PROTEIN NYNRIN-LIKE"/>
    <property type="match status" value="1"/>
</dbReference>
<keyword evidence="7" id="KW-0695">RNA-directed DNA polymerase</keyword>
<dbReference type="GO" id="GO:0006508">
    <property type="term" value="P:proteolysis"/>
    <property type="evidence" value="ECO:0007669"/>
    <property type="project" value="UniProtKB-KW"/>
</dbReference>
<dbReference type="InterPro" id="IPR036397">
    <property type="entry name" value="RNaseH_sf"/>
</dbReference>
<dbReference type="InterPro" id="IPR050951">
    <property type="entry name" value="Retrovirus_Pol_polyprotein"/>
</dbReference>
<gene>
    <name evidence="12" type="ORF">EDS130_LOCUS23009</name>
</gene>
<dbReference type="Proteomes" id="UP000663852">
    <property type="component" value="Unassembled WGS sequence"/>
</dbReference>
<dbReference type="InterPro" id="IPR041588">
    <property type="entry name" value="Integrase_H2C2"/>
</dbReference>
<dbReference type="PANTHER" id="PTHR37984">
    <property type="entry name" value="PROTEIN CBG26694"/>
    <property type="match status" value="1"/>
</dbReference>
<dbReference type="GO" id="GO:0003676">
    <property type="term" value="F:nucleic acid binding"/>
    <property type="evidence" value="ECO:0007669"/>
    <property type="project" value="InterPro"/>
</dbReference>
<feature type="region of interest" description="Disordered" evidence="9">
    <location>
        <begin position="334"/>
        <end position="355"/>
    </location>
</feature>
<keyword evidence="5" id="KW-0255">Endonuclease</keyword>
<evidence type="ECO:0000256" key="1">
    <source>
        <dbReference type="ARBA" id="ARBA00022670"/>
    </source>
</evidence>
<dbReference type="OrthoDB" id="4369127at2759"/>
<organism evidence="12 13">
    <name type="scientific">Adineta ricciae</name>
    <name type="common">Rotifer</name>
    <dbReference type="NCBI Taxonomy" id="249248"/>
    <lineage>
        <taxon>Eukaryota</taxon>
        <taxon>Metazoa</taxon>
        <taxon>Spiralia</taxon>
        <taxon>Gnathifera</taxon>
        <taxon>Rotifera</taxon>
        <taxon>Eurotatoria</taxon>
        <taxon>Bdelloidea</taxon>
        <taxon>Adinetida</taxon>
        <taxon>Adinetidae</taxon>
        <taxon>Adineta</taxon>
    </lineage>
</organism>
<evidence type="ECO:0000256" key="7">
    <source>
        <dbReference type="ARBA" id="ARBA00022918"/>
    </source>
</evidence>
<feature type="domain" description="Integrase catalytic" evidence="11">
    <location>
        <begin position="509"/>
        <end position="667"/>
    </location>
</feature>
<dbReference type="InterPro" id="IPR001584">
    <property type="entry name" value="Integrase_cat-core"/>
</dbReference>
<evidence type="ECO:0000256" key="4">
    <source>
        <dbReference type="ARBA" id="ARBA00022722"/>
    </source>
</evidence>
<reference evidence="12" key="1">
    <citation type="submission" date="2021-02" db="EMBL/GenBank/DDBJ databases">
        <authorList>
            <person name="Nowell W R."/>
        </authorList>
    </citation>
    <scope>NUCLEOTIDE SEQUENCE</scope>
</reference>
<dbReference type="FunFam" id="1.10.340.70:FF:000001">
    <property type="entry name" value="Retrovirus-related Pol polyprotein from transposon gypsy-like Protein"/>
    <property type="match status" value="1"/>
</dbReference>
<comment type="caution">
    <text evidence="12">The sequence shown here is derived from an EMBL/GenBank/DDBJ whole genome shotgun (WGS) entry which is preliminary data.</text>
</comment>
<dbReference type="Pfam" id="PF17919">
    <property type="entry name" value="RT_RNaseH_2"/>
    <property type="match status" value="1"/>
</dbReference>
<dbReference type="InterPro" id="IPR043128">
    <property type="entry name" value="Rev_trsase/Diguanyl_cyclase"/>
</dbReference>
<dbReference type="GO" id="GO:0003964">
    <property type="term" value="F:RNA-directed DNA polymerase activity"/>
    <property type="evidence" value="ECO:0007669"/>
    <property type="project" value="UniProtKB-KW"/>
</dbReference>
<feature type="region of interest" description="Disordered" evidence="9">
    <location>
        <begin position="797"/>
        <end position="841"/>
    </location>
</feature>
<keyword evidence="2" id="KW-0808">Transferase</keyword>
<dbReference type="Gene3D" id="3.10.20.370">
    <property type="match status" value="1"/>
</dbReference>
<dbReference type="InterPro" id="IPR041577">
    <property type="entry name" value="RT_RNaseH_2"/>
</dbReference>
<dbReference type="CDD" id="cd01647">
    <property type="entry name" value="RT_LTR"/>
    <property type="match status" value="1"/>
</dbReference>
<dbReference type="InterPro" id="IPR043502">
    <property type="entry name" value="DNA/RNA_pol_sf"/>
</dbReference>
<dbReference type="Gene3D" id="3.30.420.10">
    <property type="entry name" value="Ribonuclease H-like superfamily/Ribonuclease H"/>
    <property type="match status" value="1"/>
</dbReference>
<dbReference type="FunFam" id="3.10.10.10:FF:000007">
    <property type="entry name" value="Retrovirus-related Pol polyprotein from transposon 17.6-like Protein"/>
    <property type="match status" value="1"/>
</dbReference>
<evidence type="ECO:0000256" key="5">
    <source>
        <dbReference type="ARBA" id="ARBA00022759"/>
    </source>
</evidence>
<protein>
    <submittedName>
        <fullName evidence="12">Uncharacterized protein</fullName>
    </submittedName>
</protein>
<keyword evidence="8" id="KW-0511">Multifunctional enzyme</keyword>
<dbReference type="InterPro" id="IPR000477">
    <property type="entry name" value="RT_dom"/>
</dbReference>
<evidence type="ECO:0000259" key="10">
    <source>
        <dbReference type="PROSITE" id="PS50878"/>
    </source>
</evidence>
<proteinExistence type="predicted"/>
<evidence type="ECO:0000256" key="6">
    <source>
        <dbReference type="ARBA" id="ARBA00022801"/>
    </source>
</evidence>
<feature type="compositionally biased region" description="Polar residues" evidence="9">
    <location>
        <begin position="335"/>
        <end position="346"/>
    </location>
</feature>
<keyword evidence="1" id="KW-0645">Protease</keyword>
<dbReference type="AlphaFoldDB" id="A0A814T8E5"/>
<keyword evidence="4" id="KW-0540">Nuclease</keyword>
<evidence type="ECO:0000313" key="12">
    <source>
        <dbReference type="EMBL" id="CAF1158517.1"/>
    </source>
</evidence>
<dbReference type="FunFam" id="3.30.70.270:FF:000020">
    <property type="entry name" value="Transposon Tf2-6 polyprotein-like Protein"/>
    <property type="match status" value="1"/>
</dbReference>
<dbReference type="FunFam" id="3.30.420.10:FF:000032">
    <property type="entry name" value="Retrovirus-related Pol polyprotein from transposon 297-like Protein"/>
    <property type="match status" value="1"/>
</dbReference>
<feature type="compositionally biased region" description="Polar residues" evidence="9">
    <location>
        <begin position="802"/>
        <end position="841"/>
    </location>
</feature>
<dbReference type="InterPro" id="IPR012337">
    <property type="entry name" value="RNaseH-like_sf"/>
</dbReference>
<name>A0A814T8E5_ADIRI</name>
<dbReference type="GO" id="GO:0004519">
    <property type="term" value="F:endonuclease activity"/>
    <property type="evidence" value="ECO:0007669"/>
    <property type="project" value="UniProtKB-KW"/>
</dbReference>
<dbReference type="Pfam" id="PF00665">
    <property type="entry name" value="rve"/>
    <property type="match status" value="1"/>
</dbReference>
<dbReference type="Gene3D" id="3.30.70.270">
    <property type="match status" value="2"/>
</dbReference>
<dbReference type="GO" id="GO:0008233">
    <property type="term" value="F:peptidase activity"/>
    <property type="evidence" value="ECO:0007669"/>
    <property type="project" value="UniProtKB-KW"/>
</dbReference>
<evidence type="ECO:0000256" key="9">
    <source>
        <dbReference type="SAM" id="MobiDB-lite"/>
    </source>
</evidence>
<evidence type="ECO:0000313" key="13">
    <source>
        <dbReference type="Proteomes" id="UP000663852"/>
    </source>
</evidence>
<accession>A0A814T8E5</accession>
<dbReference type="SUPFAM" id="SSF53098">
    <property type="entry name" value="Ribonuclease H-like"/>
    <property type="match status" value="1"/>
</dbReference>
<dbReference type="CDD" id="cd09274">
    <property type="entry name" value="RNase_HI_RT_Ty3"/>
    <property type="match status" value="1"/>
</dbReference>
<evidence type="ECO:0000256" key="2">
    <source>
        <dbReference type="ARBA" id="ARBA00022679"/>
    </source>
</evidence>
<evidence type="ECO:0000256" key="8">
    <source>
        <dbReference type="ARBA" id="ARBA00023268"/>
    </source>
</evidence>
<dbReference type="FunFam" id="3.10.20.370:FF:000001">
    <property type="entry name" value="Retrovirus-related Pol polyprotein from transposon 17.6-like protein"/>
    <property type="match status" value="1"/>
</dbReference>
<keyword evidence="6" id="KW-0378">Hydrolase</keyword>
<evidence type="ECO:0000256" key="3">
    <source>
        <dbReference type="ARBA" id="ARBA00022695"/>
    </source>
</evidence>
<dbReference type="Gene3D" id="1.10.340.70">
    <property type="match status" value="1"/>
</dbReference>
<dbReference type="SUPFAM" id="SSF56672">
    <property type="entry name" value="DNA/RNA polymerases"/>
    <property type="match status" value="1"/>
</dbReference>
<dbReference type="PROSITE" id="PS50878">
    <property type="entry name" value="RT_POL"/>
    <property type="match status" value="1"/>
</dbReference>
<dbReference type="Gene3D" id="3.10.10.10">
    <property type="entry name" value="HIV Type 1 Reverse Transcriptase, subunit A, domain 1"/>
    <property type="match status" value="1"/>
</dbReference>
<dbReference type="Pfam" id="PF17921">
    <property type="entry name" value="Integrase_H2C2"/>
    <property type="match status" value="1"/>
</dbReference>
<sequence>TLDSLQEAKFISTLDLRSGYWQVEMDKNSREKTAFVTHKGLYEFNVMPFGLTNAPATFQRLMDVVLAGLKWQCCLVYIDDVVIYSPTFEQHLVDLENVFQALKEANLTLKASKCQFCRQEMHYLGHVVTSKGIKPDPNLIKSVIEFPQPKKIKDIQSFLGLTGYYRRFIQNYSKLAEPLLRQLRIAQGSNYHLEWTADCTTAFETLKNKLTNAPVMNTPNFEQPFILELDACEYGLGAVLTQEYDDKKYVIAYASKTLSTAERKYGATEREALAIVWATKHFRPYLEGNKIYIRSDCKALQWMRTAKDVTGRIARWAMKLSAYQIEEIRYRPGKSNANADSLSRNPLKTDKDQQHELSTIETGINIWENTNILDDIKKEQQSDPKLKPIIDWLQSSTSTNFNDKRNPYVLINNLLYKIKNSNRHYNQRIIGNKHLLVVPKTKQAQILKWAHDHPTAGHGGQQRTLFRLSTKVFWESMRKDVYNYVAACHACQQFKFNNAPTSGPLQPHVVEEPWQTIGIDIMGPFPATFRQKRYLLVIVDYFTRWVELFPLRSTTSKDIADILTNEIFSRYGLPKHIVSDNGPQFVSNLFQNFCETLGIQQNLTANYHPQSNMTERVNRTLKPLIAIYAQQQPQAWDKEIQKIAFAIRTTRNETTGETPAFMMFGRDLRGPLESILSEPIQGPPPTTNEQEQIQEYKKYLINQLRSAYNLIKQHSELEKAKQKINYDRHISQRQYSEGDLVWVEIPRKQAGDNLINGKLLPHYQGPCQLIKKLTPVTFTVHRLSDNVNLGATNIDRLKPYTQPRTDNTNDQSTITTNNNEQLPDDPSVSNTTDNIDQSTDINSTIQRRVSNRHRRAPMRYIEQ</sequence>
<keyword evidence="3" id="KW-0548">Nucleotidyltransferase</keyword>
<feature type="non-terminal residue" evidence="12">
    <location>
        <position position="1"/>
    </location>
</feature>
<dbReference type="PROSITE" id="PS50994">
    <property type="entry name" value="INTEGRASE"/>
    <property type="match status" value="1"/>
</dbReference>
<evidence type="ECO:0000259" key="11">
    <source>
        <dbReference type="PROSITE" id="PS50994"/>
    </source>
</evidence>
<feature type="domain" description="Reverse transcriptase" evidence="10">
    <location>
        <begin position="1"/>
        <end position="128"/>
    </location>
</feature>